<dbReference type="RefSeq" id="WP_088981000.1">
    <property type="nucleotide sequence ID" value="NZ_LT607413.1"/>
</dbReference>
<keyword evidence="2" id="KW-1185">Reference proteome</keyword>
<dbReference type="EMBL" id="LT607413">
    <property type="protein sequence ID" value="SCE86834.1"/>
    <property type="molecule type" value="Genomic_DNA"/>
</dbReference>
<evidence type="ECO:0008006" key="3">
    <source>
        <dbReference type="Google" id="ProtNLM"/>
    </source>
</evidence>
<reference evidence="2" key="1">
    <citation type="submission" date="2016-06" db="EMBL/GenBank/DDBJ databases">
        <authorList>
            <person name="Varghese N."/>
            <person name="Submissions Spin"/>
        </authorList>
    </citation>
    <scope>NUCLEOTIDE SEQUENCE [LARGE SCALE GENOMIC DNA]</scope>
    <source>
        <strain evidence="2">DSM 43816</strain>
    </source>
</reference>
<dbReference type="InParanoid" id="A0A1C4VS26"/>
<dbReference type="Gene3D" id="6.10.250.660">
    <property type="match status" value="1"/>
</dbReference>
<dbReference type="OrthoDB" id="3404933at2"/>
<dbReference type="Proteomes" id="UP000198253">
    <property type="component" value="Chromosome I"/>
</dbReference>
<gene>
    <name evidence="1" type="ORF">GA0070618_1514</name>
</gene>
<protein>
    <recommendedName>
        <fullName evidence="3">DivIVA domain-containing protein</fullName>
    </recommendedName>
</protein>
<sequence length="105" mass="12520">MRTLLRRLLGRHHRRRPAYRHTVNAAPPSAYQPMRPWQVRARCFSTRRHGLDPEEIRVFLHRVADELTVAQTALEAVLDENKRIKDALRDWQTTYALRPASRDRR</sequence>
<accession>A0A1C4VS26</accession>
<organism evidence="1 2">
    <name type="scientific">Micromonospora echinospora</name>
    <name type="common">Micromonospora purpurea</name>
    <dbReference type="NCBI Taxonomy" id="1877"/>
    <lineage>
        <taxon>Bacteria</taxon>
        <taxon>Bacillati</taxon>
        <taxon>Actinomycetota</taxon>
        <taxon>Actinomycetes</taxon>
        <taxon>Micromonosporales</taxon>
        <taxon>Micromonosporaceae</taxon>
        <taxon>Micromonospora</taxon>
    </lineage>
</organism>
<name>A0A1C4VS26_MICEC</name>
<dbReference type="AlphaFoldDB" id="A0A1C4VS26"/>
<evidence type="ECO:0000313" key="2">
    <source>
        <dbReference type="Proteomes" id="UP000198253"/>
    </source>
</evidence>
<proteinExistence type="predicted"/>
<evidence type="ECO:0000313" key="1">
    <source>
        <dbReference type="EMBL" id="SCE86834.1"/>
    </source>
</evidence>